<accession>A0A1R3TYY1</accession>
<dbReference type="Pfam" id="PF01266">
    <property type="entry name" value="DAO"/>
    <property type="match status" value="1"/>
</dbReference>
<dbReference type="RefSeq" id="WP_077122091.1">
    <property type="nucleotide sequence ID" value="NZ_FMUE01000011.1"/>
</dbReference>
<name>A0A1R3TYY1_9HYPH</name>
<reference evidence="4" key="1">
    <citation type="submission" date="2016-10" db="EMBL/GenBank/DDBJ databases">
        <authorList>
            <person name="Wibberg D."/>
        </authorList>
    </citation>
    <scope>NUCLEOTIDE SEQUENCE [LARGE SCALE GENOMIC DNA]</scope>
</reference>
<feature type="domain" description="FAD dependent oxidoreductase" evidence="2">
    <location>
        <begin position="9"/>
        <end position="402"/>
    </location>
</feature>
<dbReference type="EMBL" id="FMUE01000011">
    <property type="protein sequence ID" value="SCX32663.1"/>
    <property type="molecule type" value="Genomic_DNA"/>
</dbReference>
<evidence type="ECO:0000313" key="4">
    <source>
        <dbReference type="Proteomes" id="UP000187891"/>
    </source>
</evidence>
<dbReference type="GO" id="GO:0016491">
    <property type="term" value="F:oxidoreductase activity"/>
    <property type="evidence" value="ECO:0007669"/>
    <property type="project" value="UniProtKB-KW"/>
</dbReference>
<sequence length="428" mass="47140">MASVEKKHTVVIGAGIVGVCTALELVRAGQRVTIVDPGEPGGRQSASYGHGCWISPGSVVPMSMPGLWKRIPGYLLNPHGPLVIRWRHLPKLAPWLLRFLWAGSSVRRVEKTAHALSHMLHDSPQRHRVLSEEVGLPDLIHQDGLLYAYPDRQAFEKEALSWHLRRLVGVRWRELDRTALAEREPNLDPHYSFAILAEDGAHCLDPGAYVAKIAQVACEGGAEHIRAKALAFAFDGTRLTGIQTDQGLIECDHAVVAAGTWSKALARSAGDRIPLESERGYHGVVRLENGGPRHPIMPSDGKMANTPTAHGLRLSGQVELASINTAPNWHRLDILLDHARKTYPALAAMQDIKIDRWMGHRPSTPDGLPVIGRSSRSLNVFYAFGHGHVGFASGPVTGAIVSREIMGERQTHDIRPYSPRRFKFGRDR</sequence>
<dbReference type="SUPFAM" id="SSF54373">
    <property type="entry name" value="FAD-linked reductases, C-terminal domain"/>
    <property type="match status" value="1"/>
</dbReference>
<protein>
    <submittedName>
        <fullName evidence="3">D-amino acid dehydrogenase small subunit</fullName>
    </submittedName>
</protein>
<keyword evidence="1" id="KW-0560">Oxidoreductase</keyword>
<evidence type="ECO:0000259" key="2">
    <source>
        <dbReference type="Pfam" id="PF01266"/>
    </source>
</evidence>
<dbReference type="PANTHER" id="PTHR13847:SF289">
    <property type="entry name" value="GLYCINE OXIDASE"/>
    <property type="match status" value="1"/>
</dbReference>
<dbReference type="STRING" id="1907666.DSM25559_3969"/>
<dbReference type="GO" id="GO:0005737">
    <property type="term" value="C:cytoplasm"/>
    <property type="evidence" value="ECO:0007669"/>
    <property type="project" value="TreeGrafter"/>
</dbReference>
<dbReference type="Gene3D" id="3.30.9.10">
    <property type="entry name" value="D-Amino Acid Oxidase, subunit A, domain 2"/>
    <property type="match status" value="1"/>
</dbReference>
<dbReference type="AlphaFoldDB" id="A0A1R3TYY1"/>
<dbReference type="Gene3D" id="3.50.50.60">
    <property type="entry name" value="FAD/NAD(P)-binding domain"/>
    <property type="match status" value="2"/>
</dbReference>
<evidence type="ECO:0000313" key="3">
    <source>
        <dbReference type="EMBL" id="SCX32663.1"/>
    </source>
</evidence>
<proteinExistence type="predicted"/>
<gene>
    <name evidence="3" type="primary">dadA_3</name>
    <name evidence="3" type="ORF">DSM25559_3969</name>
</gene>
<dbReference type="InterPro" id="IPR036188">
    <property type="entry name" value="FAD/NAD-bd_sf"/>
</dbReference>
<dbReference type="PANTHER" id="PTHR13847">
    <property type="entry name" value="SARCOSINE DEHYDROGENASE-RELATED"/>
    <property type="match status" value="1"/>
</dbReference>
<dbReference type="InterPro" id="IPR006076">
    <property type="entry name" value="FAD-dep_OxRdtase"/>
</dbReference>
<dbReference type="SUPFAM" id="SSF51905">
    <property type="entry name" value="FAD/NAD(P)-binding domain"/>
    <property type="match status" value="1"/>
</dbReference>
<dbReference type="Proteomes" id="UP000187891">
    <property type="component" value="Unassembled WGS sequence"/>
</dbReference>
<organism evidence="3 4">
    <name type="scientific">Agrobacterium rosae</name>
    <dbReference type="NCBI Taxonomy" id="1972867"/>
    <lineage>
        <taxon>Bacteria</taxon>
        <taxon>Pseudomonadati</taxon>
        <taxon>Pseudomonadota</taxon>
        <taxon>Alphaproteobacteria</taxon>
        <taxon>Hyphomicrobiales</taxon>
        <taxon>Rhizobiaceae</taxon>
        <taxon>Rhizobium/Agrobacterium group</taxon>
        <taxon>Agrobacterium</taxon>
    </lineage>
</organism>
<evidence type="ECO:0000256" key="1">
    <source>
        <dbReference type="ARBA" id="ARBA00023002"/>
    </source>
</evidence>